<keyword evidence="2" id="KW-0479">Metal-binding</keyword>
<evidence type="ECO:0000313" key="7">
    <source>
        <dbReference type="Proteomes" id="UP000194236"/>
    </source>
</evidence>
<evidence type="ECO:0000256" key="4">
    <source>
        <dbReference type="ARBA" id="ARBA00023157"/>
    </source>
</evidence>
<dbReference type="SUPFAM" id="SSF51695">
    <property type="entry name" value="PLC-like phosphodiesterases"/>
    <property type="match status" value="1"/>
</dbReference>
<dbReference type="GO" id="GO:0006629">
    <property type="term" value="P:lipid metabolic process"/>
    <property type="evidence" value="ECO:0007669"/>
    <property type="project" value="InterPro"/>
</dbReference>
<organism evidence="6 7">
    <name type="scientific">Euroglyphus maynei</name>
    <name type="common">Mayne's house dust mite</name>
    <dbReference type="NCBI Taxonomy" id="6958"/>
    <lineage>
        <taxon>Eukaryota</taxon>
        <taxon>Metazoa</taxon>
        <taxon>Ecdysozoa</taxon>
        <taxon>Arthropoda</taxon>
        <taxon>Chelicerata</taxon>
        <taxon>Arachnida</taxon>
        <taxon>Acari</taxon>
        <taxon>Acariformes</taxon>
        <taxon>Sarcoptiformes</taxon>
        <taxon>Astigmata</taxon>
        <taxon>Psoroptidia</taxon>
        <taxon>Analgoidea</taxon>
        <taxon>Pyroglyphidae</taxon>
        <taxon>Pyroglyphinae</taxon>
        <taxon>Euroglyphus</taxon>
    </lineage>
</organism>
<sequence length="222" mass="26306">MVHDLQRNRITLKQALRQLLKFIKRTTHEIIIIDFHRFVHGFDDEKDLPAMRRRLQTFIQIIHEQLGPYIIPYSSKGLPTIGNLIANNQRILIGYAYKFDVRQLPDSFIFWPPVQHLWANTDKMAELESYMDEQICKPSKSYHNIHLLRSIMAELTPTVEGVLFNRYHGLREMAATVNMHYEQWFRYRWPNCTNIVAGDFFLGSDLIDIANDVNRQRFQSSK</sequence>
<protein>
    <submittedName>
        <fullName evidence="6">Uncharacterized protein</fullName>
    </submittedName>
</protein>
<dbReference type="EMBL" id="MUJZ01031969">
    <property type="protein sequence ID" value="OTF77567.1"/>
    <property type="molecule type" value="Genomic_DNA"/>
</dbReference>
<evidence type="ECO:0000256" key="5">
    <source>
        <dbReference type="ARBA" id="ARBA00023239"/>
    </source>
</evidence>
<keyword evidence="3" id="KW-0460">Magnesium</keyword>
<dbReference type="GO" id="GO:0008081">
    <property type="term" value="F:phosphoric diester hydrolase activity"/>
    <property type="evidence" value="ECO:0007669"/>
    <property type="project" value="InterPro"/>
</dbReference>
<keyword evidence="7" id="KW-1185">Reference proteome</keyword>
<dbReference type="GO" id="GO:0046872">
    <property type="term" value="F:metal ion binding"/>
    <property type="evidence" value="ECO:0007669"/>
    <property type="project" value="UniProtKB-KW"/>
</dbReference>
<name>A0A1Y3BBJ4_EURMA</name>
<comment type="caution">
    <text evidence="6">The sequence shown here is derived from an EMBL/GenBank/DDBJ whole genome shotgun (WGS) entry which is preliminary data.</text>
</comment>
<accession>A0A1Y3BBJ4</accession>
<dbReference type="GO" id="GO:0016829">
    <property type="term" value="F:lyase activity"/>
    <property type="evidence" value="ECO:0007669"/>
    <property type="project" value="UniProtKB-KW"/>
</dbReference>
<gene>
    <name evidence="6" type="ORF">BLA29_003175</name>
</gene>
<keyword evidence="5" id="KW-0456">Lyase</keyword>
<keyword evidence="4" id="KW-1015">Disulfide bond</keyword>
<dbReference type="InterPro" id="IPR051057">
    <property type="entry name" value="PI-PLC_domain"/>
</dbReference>
<dbReference type="PANTHER" id="PTHR13593">
    <property type="match status" value="1"/>
</dbReference>
<proteinExistence type="predicted"/>
<reference evidence="6 7" key="1">
    <citation type="submission" date="2017-03" db="EMBL/GenBank/DDBJ databases">
        <title>Genome Survey of Euroglyphus maynei.</title>
        <authorList>
            <person name="Arlian L.G."/>
            <person name="Morgan M.S."/>
            <person name="Rider S.D."/>
        </authorList>
    </citation>
    <scope>NUCLEOTIDE SEQUENCE [LARGE SCALE GENOMIC DNA]</scope>
    <source>
        <strain evidence="6">Arlian Lab</strain>
        <tissue evidence="6">Whole body</tissue>
    </source>
</reference>
<dbReference type="Gene3D" id="3.20.20.190">
    <property type="entry name" value="Phosphatidylinositol (PI) phosphodiesterase"/>
    <property type="match status" value="1"/>
</dbReference>
<evidence type="ECO:0000313" key="6">
    <source>
        <dbReference type="EMBL" id="OTF77567.1"/>
    </source>
</evidence>
<dbReference type="Proteomes" id="UP000194236">
    <property type="component" value="Unassembled WGS sequence"/>
</dbReference>
<evidence type="ECO:0000256" key="1">
    <source>
        <dbReference type="ARBA" id="ARBA00000110"/>
    </source>
</evidence>
<dbReference type="InterPro" id="IPR017946">
    <property type="entry name" value="PLC-like_Pdiesterase_TIM-brl"/>
</dbReference>
<dbReference type="AlphaFoldDB" id="A0A1Y3BBJ4"/>
<evidence type="ECO:0000256" key="2">
    <source>
        <dbReference type="ARBA" id="ARBA00022723"/>
    </source>
</evidence>
<dbReference type="OrthoDB" id="1046782at2759"/>
<evidence type="ECO:0000256" key="3">
    <source>
        <dbReference type="ARBA" id="ARBA00022842"/>
    </source>
</evidence>
<comment type="catalytic activity">
    <reaction evidence="1">
        <text>an N-(acyl)-sphingosylphosphoethanolamine = an N-(acyl)-sphingosyl-1,3-cyclic phosphate + ethanolamine</text>
        <dbReference type="Rhea" id="RHEA:60648"/>
        <dbReference type="ChEBI" id="CHEBI:57603"/>
        <dbReference type="ChEBI" id="CHEBI:143891"/>
        <dbReference type="ChEBI" id="CHEBI:143892"/>
    </reaction>
</comment>
<dbReference type="PANTHER" id="PTHR13593:SF103">
    <property type="entry name" value="RE10370P"/>
    <property type="match status" value="1"/>
</dbReference>